<reference evidence="3 4" key="1">
    <citation type="journal article" date="2017" name="PLoS Biol.">
        <title>The sea cucumber genome provides insights into morphological evolution and visceral regeneration.</title>
        <authorList>
            <person name="Zhang X."/>
            <person name="Sun L."/>
            <person name="Yuan J."/>
            <person name="Sun Y."/>
            <person name="Gao Y."/>
            <person name="Zhang L."/>
            <person name="Li S."/>
            <person name="Dai H."/>
            <person name="Hamel J.F."/>
            <person name="Liu C."/>
            <person name="Yu Y."/>
            <person name="Liu S."/>
            <person name="Lin W."/>
            <person name="Guo K."/>
            <person name="Jin S."/>
            <person name="Xu P."/>
            <person name="Storey K.B."/>
            <person name="Huan P."/>
            <person name="Zhang T."/>
            <person name="Zhou Y."/>
            <person name="Zhang J."/>
            <person name="Lin C."/>
            <person name="Li X."/>
            <person name="Xing L."/>
            <person name="Huo D."/>
            <person name="Sun M."/>
            <person name="Wang L."/>
            <person name="Mercier A."/>
            <person name="Li F."/>
            <person name="Yang H."/>
            <person name="Xiang J."/>
        </authorList>
    </citation>
    <scope>NUCLEOTIDE SEQUENCE [LARGE SCALE GENOMIC DNA]</scope>
    <source>
        <strain evidence="3">Shaxun</strain>
        <tissue evidence="3">Muscle</tissue>
    </source>
</reference>
<accession>A0A2G8K442</accession>
<protein>
    <recommendedName>
        <fullName evidence="2">VASP tetramerisation domain-containing protein</fullName>
    </recommendedName>
</protein>
<dbReference type="Proteomes" id="UP000230750">
    <property type="component" value="Unassembled WGS sequence"/>
</dbReference>
<dbReference type="OrthoDB" id="31170at2759"/>
<sequence>MRCLYILQEEAKPPGRTSPPPVQNKDTNRKPWERNNPAPVANRTKVNGVPDGSSSPKISRVARRGSMQNGNDSDLEKMKQEILTEMRKEMQKLKVEIIDAYINFELSVNPTPLVISDL</sequence>
<dbReference type="InterPro" id="IPR014885">
    <property type="entry name" value="VASP_tetra"/>
</dbReference>
<dbReference type="EMBL" id="MRZV01000905">
    <property type="protein sequence ID" value="PIK42774.1"/>
    <property type="molecule type" value="Genomic_DNA"/>
</dbReference>
<evidence type="ECO:0000313" key="3">
    <source>
        <dbReference type="EMBL" id="PIK42774.1"/>
    </source>
</evidence>
<evidence type="ECO:0000256" key="1">
    <source>
        <dbReference type="SAM" id="MobiDB-lite"/>
    </source>
</evidence>
<dbReference type="AlphaFoldDB" id="A0A2G8K442"/>
<dbReference type="InterPro" id="IPR038023">
    <property type="entry name" value="VASP_sf"/>
</dbReference>
<dbReference type="Gene3D" id="1.20.5.1160">
    <property type="entry name" value="Vasodilator-stimulated phosphoprotein"/>
    <property type="match status" value="1"/>
</dbReference>
<name>A0A2G8K442_STIJA</name>
<feature type="region of interest" description="Disordered" evidence="1">
    <location>
        <begin position="1"/>
        <end position="76"/>
    </location>
</feature>
<dbReference type="SUPFAM" id="SSF118370">
    <property type="entry name" value="Vasodilator-stimulated phosphoprotein, VASP, tetramerisation domain"/>
    <property type="match status" value="1"/>
</dbReference>
<gene>
    <name evidence="3" type="ORF">BSL78_20376</name>
</gene>
<evidence type="ECO:0000259" key="2">
    <source>
        <dbReference type="Pfam" id="PF08776"/>
    </source>
</evidence>
<feature type="domain" description="VASP tetramerisation" evidence="2">
    <location>
        <begin position="72"/>
        <end position="102"/>
    </location>
</feature>
<proteinExistence type="predicted"/>
<dbReference type="Pfam" id="PF08776">
    <property type="entry name" value="VASP_tetra"/>
    <property type="match status" value="1"/>
</dbReference>
<keyword evidence="4" id="KW-1185">Reference proteome</keyword>
<comment type="caution">
    <text evidence="3">The sequence shown here is derived from an EMBL/GenBank/DDBJ whole genome shotgun (WGS) entry which is preliminary data.</text>
</comment>
<evidence type="ECO:0000313" key="4">
    <source>
        <dbReference type="Proteomes" id="UP000230750"/>
    </source>
</evidence>
<organism evidence="3 4">
    <name type="scientific">Stichopus japonicus</name>
    <name type="common">Sea cucumber</name>
    <dbReference type="NCBI Taxonomy" id="307972"/>
    <lineage>
        <taxon>Eukaryota</taxon>
        <taxon>Metazoa</taxon>
        <taxon>Echinodermata</taxon>
        <taxon>Eleutherozoa</taxon>
        <taxon>Echinozoa</taxon>
        <taxon>Holothuroidea</taxon>
        <taxon>Aspidochirotacea</taxon>
        <taxon>Aspidochirotida</taxon>
        <taxon>Stichopodidae</taxon>
        <taxon>Apostichopus</taxon>
    </lineage>
</organism>